<dbReference type="RefSeq" id="WP_010020008.1">
    <property type="nucleotide sequence ID" value="NZ_PUFN01000017.1"/>
</dbReference>
<dbReference type="InterPro" id="IPR036412">
    <property type="entry name" value="HAD-like_sf"/>
</dbReference>
<dbReference type="SFLD" id="SFLDS00003">
    <property type="entry name" value="Haloacid_Dehalogenase"/>
    <property type="match status" value="1"/>
</dbReference>
<protein>
    <recommendedName>
        <fullName evidence="3">Hydrolase</fullName>
    </recommendedName>
</protein>
<evidence type="ECO:0008006" key="3">
    <source>
        <dbReference type="Google" id="ProtNLM"/>
    </source>
</evidence>
<keyword evidence="2" id="KW-1185">Reference proteome</keyword>
<dbReference type="Proteomes" id="UP000295257">
    <property type="component" value="Unassembled WGS sequence"/>
</dbReference>
<dbReference type="STRING" id="1612.ABB44_10665"/>
<dbReference type="OrthoDB" id="9790031at2"/>
<dbReference type="Pfam" id="PF08282">
    <property type="entry name" value="Hydrolase_3"/>
    <property type="match status" value="1"/>
</dbReference>
<reference evidence="1 2" key="1">
    <citation type="journal article" date="2019" name="Appl. Microbiol. Biotechnol.">
        <title>Uncovering carbohydrate metabolism through a genotype-phenotype association study of 56 lactic acid bacteria genomes.</title>
        <authorList>
            <person name="Buron-Moles G."/>
            <person name="Chailyan A."/>
            <person name="Dolejs I."/>
            <person name="Forster J."/>
            <person name="Miks M.H."/>
        </authorList>
    </citation>
    <scope>NUCLEOTIDE SEQUENCE [LARGE SCALE GENOMIC DNA]</scope>
    <source>
        <strain evidence="1 2">ATCC 29644</strain>
    </source>
</reference>
<organism evidence="1 2">
    <name type="scientific">Companilactobacillus farciminis</name>
    <dbReference type="NCBI Taxonomy" id="1612"/>
    <lineage>
        <taxon>Bacteria</taxon>
        <taxon>Bacillati</taxon>
        <taxon>Bacillota</taxon>
        <taxon>Bacilli</taxon>
        <taxon>Lactobacillales</taxon>
        <taxon>Lactobacillaceae</taxon>
        <taxon>Companilactobacillus</taxon>
    </lineage>
</organism>
<dbReference type="SUPFAM" id="SSF56784">
    <property type="entry name" value="HAD-like"/>
    <property type="match status" value="1"/>
</dbReference>
<dbReference type="InterPro" id="IPR023214">
    <property type="entry name" value="HAD_sf"/>
</dbReference>
<dbReference type="InterPro" id="IPR006379">
    <property type="entry name" value="HAD-SF_hydro_IIB"/>
</dbReference>
<sequence length="253" mass="28871">MGYKLIAIDMDGTLLNSKQKVSQKNIQAIQEAKSKGIYVVLCSGRAYDGIIDSAKILGINESDQYMICYGGSVIQNYDQEVIYQRTLKNENCEEIARFLTNKKIHYKFIDNTGTLYQSYQDWIEKHMLNPKLGIVKVLLKTRKHKLPEVLKLVHEQYDSDYFVVQTSEKELEIFPKNVNKGNALERLTKYLKISPKEVMAIGDYDNDMPMFKTAKFSVAVDNAIPKVKQLSDAVVADNDHDGVAEAIEKYVLE</sequence>
<dbReference type="AlphaFoldDB" id="A0A4R5NEN2"/>
<name>A0A4R5NEN2_9LACO</name>
<dbReference type="NCBIfam" id="TIGR00099">
    <property type="entry name" value="Cof-subfamily"/>
    <property type="match status" value="1"/>
</dbReference>
<dbReference type="Gene3D" id="3.40.50.1000">
    <property type="entry name" value="HAD superfamily/HAD-like"/>
    <property type="match status" value="1"/>
</dbReference>
<dbReference type="NCBIfam" id="TIGR01482">
    <property type="entry name" value="SPP-subfamily"/>
    <property type="match status" value="1"/>
</dbReference>
<accession>A0A4R5NEN2</accession>
<dbReference type="NCBIfam" id="TIGR01484">
    <property type="entry name" value="HAD-SF-IIB"/>
    <property type="match status" value="1"/>
</dbReference>
<dbReference type="SFLD" id="SFLDG01140">
    <property type="entry name" value="C2.B:_Phosphomannomutase_and_P"/>
    <property type="match status" value="1"/>
</dbReference>
<dbReference type="PANTHER" id="PTHR10000">
    <property type="entry name" value="PHOSPHOSERINE PHOSPHATASE"/>
    <property type="match status" value="1"/>
</dbReference>
<comment type="caution">
    <text evidence="1">The sequence shown here is derived from an EMBL/GenBank/DDBJ whole genome shotgun (WGS) entry which is preliminary data.</text>
</comment>
<dbReference type="SFLD" id="SFLDG01144">
    <property type="entry name" value="C2.B.4:_PGP_Like"/>
    <property type="match status" value="1"/>
</dbReference>
<dbReference type="EMBL" id="PUFN01000017">
    <property type="protein sequence ID" value="TDG72204.1"/>
    <property type="molecule type" value="Genomic_DNA"/>
</dbReference>
<evidence type="ECO:0000313" key="2">
    <source>
        <dbReference type="Proteomes" id="UP000295257"/>
    </source>
</evidence>
<dbReference type="InterPro" id="IPR000150">
    <property type="entry name" value="Cof"/>
</dbReference>
<dbReference type="GO" id="GO:0000287">
    <property type="term" value="F:magnesium ion binding"/>
    <property type="evidence" value="ECO:0007669"/>
    <property type="project" value="TreeGrafter"/>
</dbReference>
<proteinExistence type="predicted"/>
<gene>
    <name evidence="1" type="ORF">C5L30_001015</name>
</gene>
<dbReference type="PANTHER" id="PTHR10000:SF8">
    <property type="entry name" value="HAD SUPERFAMILY HYDROLASE-LIKE, TYPE 3"/>
    <property type="match status" value="1"/>
</dbReference>
<dbReference type="CDD" id="cd07516">
    <property type="entry name" value="HAD_Pase"/>
    <property type="match status" value="1"/>
</dbReference>
<evidence type="ECO:0000313" key="1">
    <source>
        <dbReference type="EMBL" id="TDG72204.1"/>
    </source>
</evidence>
<dbReference type="Gene3D" id="3.30.1240.10">
    <property type="match status" value="1"/>
</dbReference>
<dbReference type="GO" id="GO:0005829">
    <property type="term" value="C:cytosol"/>
    <property type="evidence" value="ECO:0007669"/>
    <property type="project" value="TreeGrafter"/>
</dbReference>
<dbReference type="GO" id="GO:0016791">
    <property type="term" value="F:phosphatase activity"/>
    <property type="evidence" value="ECO:0007669"/>
    <property type="project" value="UniProtKB-ARBA"/>
</dbReference>
<dbReference type="PROSITE" id="PS01228">
    <property type="entry name" value="COF_1"/>
    <property type="match status" value="1"/>
</dbReference>